<dbReference type="InterPro" id="IPR025207">
    <property type="entry name" value="Sim4_Fta4"/>
</dbReference>
<dbReference type="PANTHER" id="PTHR42040:SF1">
    <property type="entry name" value="INNER KINETOCHORE SUBUNIT FTA4"/>
    <property type="match status" value="1"/>
</dbReference>
<keyword evidence="1" id="KW-0175">Coiled coil</keyword>
<dbReference type="PANTHER" id="PTHR42040">
    <property type="entry name" value="INNER KINETOCHORE SUBUNIT FTA4"/>
    <property type="match status" value="1"/>
</dbReference>
<dbReference type="OrthoDB" id="21214at2759"/>
<name>A0A9P7Z1X2_9HELO</name>
<feature type="coiled-coil region" evidence="1">
    <location>
        <begin position="133"/>
        <end position="160"/>
    </location>
</feature>
<keyword evidence="3" id="KW-1185">Reference proteome</keyword>
<dbReference type="Pfam" id="PF13093">
    <property type="entry name" value="FTA4"/>
    <property type="match status" value="1"/>
</dbReference>
<comment type="caution">
    <text evidence="2">The sequence shown here is derived from an EMBL/GenBank/DDBJ whole genome shotgun (WGS) entry which is preliminary data.</text>
</comment>
<evidence type="ECO:0000313" key="3">
    <source>
        <dbReference type="Proteomes" id="UP000887226"/>
    </source>
</evidence>
<dbReference type="GO" id="GO:0031511">
    <property type="term" value="C:Mis6-Sim4 complex"/>
    <property type="evidence" value="ECO:0007669"/>
    <property type="project" value="InterPro"/>
</dbReference>
<evidence type="ECO:0000313" key="2">
    <source>
        <dbReference type="EMBL" id="KAG9243895.1"/>
    </source>
</evidence>
<evidence type="ECO:0000256" key="1">
    <source>
        <dbReference type="SAM" id="Coils"/>
    </source>
</evidence>
<protein>
    <submittedName>
        <fullName evidence="2">Kinetochore Sim4 complex subunit Fta4</fullName>
    </submittedName>
</protein>
<sequence length="233" mass="26740">MSPPTIIDAKISFLRTQILQLSQALRISPQTLNTITTAEDNALRQKAIDEALRKANVLLKRHLKVCYGPQATRHVAEQIDRLYWVAGDASEAGEVEEWCERGVDLRQDGIITQLPPEWSEEAFITAPSNAAKYEELQQRLAAANKKRRAAKEKLEQYRRMKDMVSLFEGGDVQQNLVVKNGEVEKELERMRMLMLRVERGLSGLGEREGREEMEGIFGDDDEEEEKIRRLFAW</sequence>
<reference evidence="2" key="1">
    <citation type="journal article" date="2021" name="IMA Fungus">
        <title>Genomic characterization of three marine fungi, including Emericellopsis atlantica sp. nov. with signatures of a generalist lifestyle and marine biomass degradation.</title>
        <authorList>
            <person name="Hagestad O.C."/>
            <person name="Hou L."/>
            <person name="Andersen J.H."/>
            <person name="Hansen E.H."/>
            <person name="Altermark B."/>
            <person name="Li C."/>
            <person name="Kuhnert E."/>
            <person name="Cox R.J."/>
            <person name="Crous P.W."/>
            <person name="Spatafora J.W."/>
            <person name="Lail K."/>
            <person name="Amirebrahimi M."/>
            <person name="Lipzen A."/>
            <person name="Pangilinan J."/>
            <person name="Andreopoulos W."/>
            <person name="Hayes R.D."/>
            <person name="Ng V."/>
            <person name="Grigoriev I.V."/>
            <person name="Jackson S.A."/>
            <person name="Sutton T.D.S."/>
            <person name="Dobson A.D.W."/>
            <person name="Rama T."/>
        </authorList>
    </citation>
    <scope>NUCLEOTIDE SEQUENCE</scope>
    <source>
        <strain evidence="2">TRa3180A</strain>
    </source>
</reference>
<organism evidence="2 3">
    <name type="scientific">Calycina marina</name>
    <dbReference type="NCBI Taxonomy" id="1763456"/>
    <lineage>
        <taxon>Eukaryota</taxon>
        <taxon>Fungi</taxon>
        <taxon>Dikarya</taxon>
        <taxon>Ascomycota</taxon>
        <taxon>Pezizomycotina</taxon>
        <taxon>Leotiomycetes</taxon>
        <taxon>Helotiales</taxon>
        <taxon>Pezizellaceae</taxon>
        <taxon>Calycina</taxon>
    </lineage>
</organism>
<gene>
    <name evidence="2" type="ORF">BJ878DRAFT_551742</name>
</gene>
<proteinExistence type="predicted"/>
<dbReference type="EMBL" id="MU253943">
    <property type="protein sequence ID" value="KAG9243895.1"/>
    <property type="molecule type" value="Genomic_DNA"/>
</dbReference>
<dbReference type="Proteomes" id="UP000887226">
    <property type="component" value="Unassembled WGS sequence"/>
</dbReference>
<accession>A0A9P7Z1X2</accession>
<dbReference type="AlphaFoldDB" id="A0A9P7Z1X2"/>